<dbReference type="InterPro" id="IPR029058">
    <property type="entry name" value="AB_hydrolase_fold"/>
</dbReference>
<dbReference type="AlphaFoldDB" id="T5AQA9"/>
<feature type="region of interest" description="Disordered" evidence="1">
    <location>
        <begin position="141"/>
        <end position="200"/>
    </location>
</feature>
<sequence>MSSAIFNVVEHVIGASHMREYPCATANSQDEKLLLHVKQYVPRDNASPRRGDLTVIGAHANGFPKELYEPLWDDFYHQAKHSGVRIRAIWISDAAWQGRSGLLNQGKLGNDPSWHDYSRDMLQLITTFATWDSCDAVSTSSAVEHGQSGGGRERMAWNESSKRVTVHDDMSSRAEAGGGPVRSITLPHGGHGVDMAGEHG</sequence>
<evidence type="ECO:0008006" key="4">
    <source>
        <dbReference type="Google" id="ProtNLM"/>
    </source>
</evidence>
<organism evidence="2 3">
    <name type="scientific">Ophiocordyceps sinensis (strain Co18 / CGMCC 3.14243)</name>
    <name type="common">Yarsagumba caterpillar fungus</name>
    <name type="synonym">Hirsutella sinensis</name>
    <dbReference type="NCBI Taxonomy" id="911162"/>
    <lineage>
        <taxon>Eukaryota</taxon>
        <taxon>Fungi</taxon>
        <taxon>Dikarya</taxon>
        <taxon>Ascomycota</taxon>
        <taxon>Pezizomycotina</taxon>
        <taxon>Sordariomycetes</taxon>
        <taxon>Hypocreomycetidae</taxon>
        <taxon>Hypocreales</taxon>
        <taxon>Ophiocordycipitaceae</taxon>
        <taxon>Ophiocordyceps</taxon>
    </lineage>
</organism>
<dbReference type="EMBL" id="KE652183">
    <property type="protein sequence ID" value="EQL04023.1"/>
    <property type="molecule type" value="Genomic_DNA"/>
</dbReference>
<reference evidence="2 3" key="1">
    <citation type="journal article" date="2013" name="Chin. Sci. Bull.">
        <title>Genome survey uncovers the secrets of sex and lifestyle in caterpillar fungus.</title>
        <authorList>
            <person name="Hu X."/>
            <person name="Zhang Y."/>
            <person name="Xiao G."/>
            <person name="Zheng P."/>
            <person name="Xia Y."/>
            <person name="Zhang X."/>
            <person name="St Leger R.J."/>
            <person name="Liu X."/>
            <person name="Wang C."/>
        </authorList>
    </citation>
    <scope>NUCLEOTIDE SEQUENCE [LARGE SCALE GENOMIC DNA]</scope>
    <source>
        <strain evidence="3">Co18 / CGMCC 3.14243</strain>
        <tissue evidence="2">Fruit-body</tissue>
    </source>
</reference>
<dbReference type="Proteomes" id="UP000019374">
    <property type="component" value="Unassembled WGS sequence"/>
</dbReference>
<protein>
    <recommendedName>
        <fullName evidence="4">Toxin biosynthesis protein</fullName>
    </recommendedName>
</protein>
<accession>T5AQA9</accession>
<feature type="compositionally biased region" description="Basic and acidic residues" evidence="1">
    <location>
        <begin position="151"/>
        <end position="172"/>
    </location>
</feature>
<evidence type="ECO:0000313" key="3">
    <source>
        <dbReference type="Proteomes" id="UP000019374"/>
    </source>
</evidence>
<evidence type="ECO:0000313" key="2">
    <source>
        <dbReference type="EMBL" id="EQL04023.1"/>
    </source>
</evidence>
<name>T5AQA9_OPHSC</name>
<dbReference type="OrthoDB" id="94039at2759"/>
<dbReference type="HOGENOM" id="CLU_1366624_0_0_1"/>
<evidence type="ECO:0000256" key="1">
    <source>
        <dbReference type="SAM" id="MobiDB-lite"/>
    </source>
</evidence>
<gene>
    <name evidence="2" type="ORF">OCS_00270</name>
</gene>
<proteinExistence type="predicted"/>
<dbReference type="eggNOG" id="ENOG502S3SW">
    <property type="taxonomic scope" value="Eukaryota"/>
</dbReference>
<dbReference type="Gene3D" id="3.40.50.1820">
    <property type="entry name" value="alpha/beta hydrolase"/>
    <property type="match status" value="1"/>
</dbReference>